<evidence type="ECO:0000256" key="2">
    <source>
        <dbReference type="ARBA" id="ARBA00012028"/>
    </source>
</evidence>
<dbReference type="EC" id="5.4.2.11" evidence="2"/>
<dbReference type="Gene3D" id="3.40.50.1240">
    <property type="entry name" value="Phosphoglycerate mutase-like"/>
    <property type="match status" value="1"/>
</dbReference>
<dbReference type="CDD" id="cd07067">
    <property type="entry name" value="HP_PGM_like"/>
    <property type="match status" value="1"/>
</dbReference>
<proteinExistence type="inferred from homology"/>
<reference evidence="5 6" key="1">
    <citation type="submission" date="2024-03" db="EMBL/GenBank/DDBJ databases">
        <authorList>
            <person name="Gkanogiannis A."/>
            <person name="Becerra Lopez-Lavalle L."/>
        </authorList>
    </citation>
    <scope>NUCLEOTIDE SEQUENCE [LARGE SCALE GENOMIC DNA]</scope>
</reference>
<accession>A0ABP0YM58</accession>
<keyword evidence="3" id="KW-0324">Glycolysis</keyword>
<dbReference type="InterPro" id="IPR005952">
    <property type="entry name" value="Phosphogly_mut1"/>
</dbReference>
<protein>
    <recommendedName>
        <fullName evidence="2">phosphoglycerate mutase (2,3-diphosphoglycerate-dependent)</fullName>
        <ecNumber evidence="2">5.4.2.11</ecNumber>
    </recommendedName>
</protein>
<sequence>MSFTCPLFKVETALVLIPHGESMWNEKILFTGSVDVPLTRKGVEEAIEAGKRICNIPLDFVYTSALIRSQMTPVLALTQHRCKKNFILVAQDGSKIQEEAYEVFFPSVPIIMHNCSTQAEAWSQIYSDEAKRQSFPEIAERYGKEQVHEWRRGVMIFLHRRVRACRCAIKEHAAHANSLRCIIMYLEKLTSRGLINLELSTGVALLYIYKEGSFMKRGSPVGHSEAGVYALTRAKIFYLI</sequence>
<evidence type="ECO:0000313" key="6">
    <source>
        <dbReference type="Proteomes" id="UP001642487"/>
    </source>
</evidence>
<evidence type="ECO:0000256" key="1">
    <source>
        <dbReference type="ARBA" id="ARBA00006717"/>
    </source>
</evidence>
<evidence type="ECO:0000256" key="4">
    <source>
        <dbReference type="ARBA" id="ARBA00023235"/>
    </source>
</evidence>
<keyword evidence="4" id="KW-0413">Isomerase</keyword>
<dbReference type="SMART" id="SM00855">
    <property type="entry name" value="PGAM"/>
    <property type="match status" value="1"/>
</dbReference>
<dbReference type="SUPFAM" id="SSF53254">
    <property type="entry name" value="Phosphoglycerate mutase-like"/>
    <property type="match status" value="1"/>
</dbReference>
<keyword evidence="6" id="KW-1185">Reference proteome</keyword>
<dbReference type="InterPro" id="IPR013078">
    <property type="entry name" value="His_Pase_superF_clade-1"/>
</dbReference>
<evidence type="ECO:0000256" key="3">
    <source>
        <dbReference type="ARBA" id="ARBA00023152"/>
    </source>
</evidence>
<dbReference type="PANTHER" id="PTHR11931">
    <property type="entry name" value="PHOSPHOGLYCERATE MUTASE"/>
    <property type="match status" value="1"/>
</dbReference>
<name>A0ABP0YM58_9ROSI</name>
<comment type="similarity">
    <text evidence="1">Belongs to the phosphoglycerate mutase family. BPG-dependent PGAM subfamily.</text>
</comment>
<gene>
    <name evidence="5" type="ORF">CITCOLO1_LOCUS12658</name>
</gene>
<organism evidence="5 6">
    <name type="scientific">Citrullus colocynthis</name>
    <name type="common">colocynth</name>
    <dbReference type="NCBI Taxonomy" id="252529"/>
    <lineage>
        <taxon>Eukaryota</taxon>
        <taxon>Viridiplantae</taxon>
        <taxon>Streptophyta</taxon>
        <taxon>Embryophyta</taxon>
        <taxon>Tracheophyta</taxon>
        <taxon>Spermatophyta</taxon>
        <taxon>Magnoliopsida</taxon>
        <taxon>eudicotyledons</taxon>
        <taxon>Gunneridae</taxon>
        <taxon>Pentapetalae</taxon>
        <taxon>rosids</taxon>
        <taxon>fabids</taxon>
        <taxon>Cucurbitales</taxon>
        <taxon>Cucurbitaceae</taxon>
        <taxon>Benincaseae</taxon>
        <taxon>Citrullus</taxon>
    </lineage>
</organism>
<dbReference type="Proteomes" id="UP001642487">
    <property type="component" value="Chromosome 4"/>
</dbReference>
<dbReference type="EMBL" id="OZ021738">
    <property type="protein sequence ID" value="CAK9320606.1"/>
    <property type="molecule type" value="Genomic_DNA"/>
</dbReference>
<dbReference type="InterPro" id="IPR029033">
    <property type="entry name" value="His_PPase_superfam"/>
</dbReference>
<evidence type="ECO:0000313" key="5">
    <source>
        <dbReference type="EMBL" id="CAK9320606.1"/>
    </source>
</evidence>
<dbReference type="Pfam" id="PF00300">
    <property type="entry name" value="His_Phos_1"/>
    <property type="match status" value="1"/>
</dbReference>